<evidence type="ECO:0000259" key="2">
    <source>
        <dbReference type="Pfam" id="PF14292"/>
    </source>
</evidence>
<keyword evidence="4" id="KW-1185">Reference proteome</keyword>
<accession>A0AAE3M2T9</accession>
<dbReference type="Pfam" id="PF14292">
    <property type="entry name" value="SusE"/>
    <property type="match status" value="1"/>
</dbReference>
<feature type="chain" id="PRO_5042209899" evidence="1">
    <location>
        <begin position="19"/>
        <end position="381"/>
    </location>
</feature>
<dbReference type="Proteomes" id="UP001209229">
    <property type="component" value="Unassembled WGS sequence"/>
</dbReference>
<name>A0AAE3M2T9_9BACT</name>
<sequence length="381" mass="41740">MQKILYITLGLIATLLLATSCEDDPTLTKLQAIGFDSEASISVTELVLAEENANDVALTFSWTEVAYPISTYPVEYSVEVTDVTDEGWAMPTVFTAGEDVTSVGLTGVQLNDLGVKFGYTAEEVGTFKARIRSYVDRAAYSNELVFALTPYFMPVEDPGITYPSLWVPGDFQNWTPVTAPKLASFIEGEEDTYLGFFNIEEGAGLGIKLTAQPSWEPTAYGNDGETNLDDFNAGNVAYIEGNLRVSNEAGYNFGLPQTGYFCMTANLADMTYTITPINTLGIIGDAAPNGWDGSTPMTYDAENQVWIIEATFNAGGFKIRANDNWDIQIALNDNDKPFMVDHYVLNYSDVHGLVSVPEAGNYRFTLDLSNPGNFSYDFVKL</sequence>
<dbReference type="InterPro" id="IPR025970">
    <property type="entry name" value="SusE"/>
</dbReference>
<dbReference type="EMBL" id="JAPDPJ010000006">
    <property type="protein sequence ID" value="MCW3785802.1"/>
    <property type="molecule type" value="Genomic_DNA"/>
</dbReference>
<evidence type="ECO:0000313" key="4">
    <source>
        <dbReference type="Proteomes" id="UP001209229"/>
    </source>
</evidence>
<keyword evidence="1" id="KW-0732">Signal</keyword>
<comment type="caution">
    <text evidence="3">The sequence shown here is derived from an EMBL/GenBank/DDBJ whole genome shotgun (WGS) entry which is preliminary data.</text>
</comment>
<feature type="domain" description="SusE outer membrane protein" evidence="2">
    <location>
        <begin position="33"/>
        <end position="132"/>
    </location>
</feature>
<dbReference type="Gene3D" id="2.60.40.3620">
    <property type="match status" value="2"/>
</dbReference>
<gene>
    <name evidence="3" type="ORF">OM075_04950</name>
</gene>
<dbReference type="CDD" id="cd12967">
    <property type="entry name" value="CBM_SusE-F_like_u1"/>
    <property type="match status" value="1"/>
</dbReference>
<protein>
    <submittedName>
        <fullName evidence="3">SusE domain-containing protein</fullName>
    </submittedName>
</protein>
<dbReference type="PROSITE" id="PS51257">
    <property type="entry name" value="PROKAR_LIPOPROTEIN"/>
    <property type="match status" value="1"/>
</dbReference>
<evidence type="ECO:0000313" key="3">
    <source>
        <dbReference type="EMBL" id="MCW3785802.1"/>
    </source>
</evidence>
<proteinExistence type="predicted"/>
<organism evidence="3 4">
    <name type="scientific">Plebeiibacterium sediminum</name>
    <dbReference type="NCBI Taxonomy" id="2992112"/>
    <lineage>
        <taxon>Bacteria</taxon>
        <taxon>Pseudomonadati</taxon>
        <taxon>Bacteroidota</taxon>
        <taxon>Bacteroidia</taxon>
        <taxon>Marinilabiliales</taxon>
        <taxon>Marinilabiliaceae</taxon>
        <taxon>Plebeiibacterium</taxon>
    </lineage>
</organism>
<feature type="signal peptide" evidence="1">
    <location>
        <begin position="1"/>
        <end position="18"/>
    </location>
</feature>
<dbReference type="RefSeq" id="WP_301189373.1">
    <property type="nucleotide sequence ID" value="NZ_JAPDPJ010000006.1"/>
</dbReference>
<dbReference type="AlphaFoldDB" id="A0AAE3M2T9"/>
<reference evidence="3" key="1">
    <citation type="submission" date="2022-10" db="EMBL/GenBank/DDBJ databases">
        <authorList>
            <person name="Yu W.X."/>
        </authorList>
    </citation>
    <scope>NUCLEOTIDE SEQUENCE</scope>
    <source>
        <strain evidence="3">AAT</strain>
    </source>
</reference>
<evidence type="ECO:0000256" key="1">
    <source>
        <dbReference type="SAM" id="SignalP"/>
    </source>
</evidence>